<feature type="domain" description="Glycosyl hydrolase-like 10" evidence="2">
    <location>
        <begin position="64"/>
        <end position="398"/>
    </location>
</feature>
<name>A0ABY9AN57_PARCI</name>
<dbReference type="PROSITE" id="PS51318">
    <property type="entry name" value="TAT"/>
    <property type="match status" value="1"/>
</dbReference>
<dbReference type="Pfam" id="PF02638">
    <property type="entry name" value="GHL10"/>
    <property type="match status" value="1"/>
</dbReference>
<evidence type="ECO:0000256" key="1">
    <source>
        <dbReference type="ARBA" id="ARBA00022729"/>
    </source>
</evidence>
<dbReference type="SUPFAM" id="SSF51445">
    <property type="entry name" value="(Trans)glycosidases"/>
    <property type="match status" value="1"/>
</dbReference>
<dbReference type="InterPro" id="IPR017853">
    <property type="entry name" value="GH"/>
</dbReference>
<reference evidence="3 4" key="1">
    <citation type="submission" date="2023-06" db="EMBL/GenBank/DDBJ databases">
        <authorList>
            <person name="Ham H."/>
            <person name="Park D.S."/>
        </authorList>
    </citation>
    <scope>NUCLEOTIDE SEQUENCE [LARGE SCALE GENOMIC DNA]</scope>
    <source>
        <strain evidence="3 4">KACC 17005</strain>
    </source>
</reference>
<keyword evidence="4" id="KW-1185">Reference proteome</keyword>
<sequence>MPRPPATLFSSSPSDPRRRRLLAQAAGLSSLVAAPLLLEGCGGGASADTGVGGPERALPRARPLRASWVSTVLNLDWPSAESVRIADDAQRAAVQQAELLRILDEAAATGLNAVIFQAKPCADALYDSDLLPWSPYLTGTLGRHPGFDPLGFAVEQAHARGLELHAWLNPYRVSMDMGPDTVRMLSGMPGDSPPSIYRARPDWIRTAARRFVLDPGLPEVRAWLGSVVAEITSRYAVDAIHFDDYFYYETADSRLDDAQTFATYGRGFADKGDWRRHSTRLLVQGLSEQLRATSPGVRFGVSPAGVWRNRADDPRGSDTQAGAPSYDAAFADTRQWVLDGLVDDIVPQVYWPFARQAVGYGTIARWWADVALASPGVQLHIGMALYKAGRPTAQEPDWGVEGGVPEIRRQIDLNESTPGIHGSVLFRHAFLRDPAAAAVAAYLRQRWAPAP</sequence>
<dbReference type="InterPro" id="IPR003790">
    <property type="entry name" value="GHL10"/>
</dbReference>
<accession>A0ABY9AN57</accession>
<evidence type="ECO:0000313" key="4">
    <source>
        <dbReference type="Proteomes" id="UP001242732"/>
    </source>
</evidence>
<evidence type="ECO:0000259" key="2">
    <source>
        <dbReference type="Pfam" id="PF02638"/>
    </source>
</evidence>
<dbReference type="Gene3D" id="3.20.20.80">
    <property type="entry name" value="Glycosidases"/>
    <property type="match status" value="1"/>
</dbReference>
<dbReference type="RefSeq" id="WP_011793960.1">
    <property type="nucleotide sequence ID" value="NZ_CP023687.1"/>
</dbReference>
<proteinExistence type="predicted"/>
<dbReference type="InterPro" id="IPR006311">
    <property type="entry name" value="TAT_signal"/>
</dbReference>
<keyword evidence="1" id="KW-0732">Signal</keyword>
<gene>
    <name evidence="3" type="ORF">QRO08_20890</name>
</gene>
<organism evidence="3 4">
    <name type="scientific">Paracidovorax citrulli</name>
    <name type="common">Acidovorax citrulli</name>
    <dbReference type="NCBI Taxonomy" id="80869"/>
    <lineage>
        <taxon>Bacteria</taxon>
        <taxon>Pseudomonadati</taxon>
        <taxon>Pseudomonadota</taxon>
        <taxon>Betaproteobacteria</taxon>
        <taxon>Burkholderiales</taxon>
        <taxon>Comamonadaceae</taxon>
        <taxon>Paracidovorax</taxon>
    </lineage>
</organism>
<dbReference type="PANTHER" id="PTHR43405">
    <property type="entry name" value="GLYCOSYL HYDROLASE DIGH"/>
    <property type="match status" value="1"/>
</dbReference>
<dbReference type="InterPro" id="IPR052177">
    <property type="entry name" value="Divisome_Glycosyl_Hydrolase"/>
</dbReference>
<evidence type="ECO:0000313" key="3">
    <source>
        <dbReference type="EMBL" id="WIY48254.1"/>
    </source>
</evidence>
<dbReference type="PANTHER" id="PTHR43405:SF1">
    <property type="entry name" value="GLYCOSYL HYDROLASE DIGH"/>
    <property type="match status" value="1"/>
</dbReference>
<dbReference type="GeneID" id="79790458"/>
<protein>
    <submittedName>
        <fullName evidence="3">Family 10 glycosylhydrolase</fullName>
    </submittedName>
</protein>
<dbReference type="Proteomes" id="UP001242732">
    <property type="component" value="Chromosome"/>
</dbReference>
<dbReference type="EMBL" id="CP127363">
    <property type="protein sequence ID" value="WIY48254.1"/>
    <property type="molecule type" value="Genomic_DNA"/>
</dbReference>